<keyword evidence="3 7" id="KW-1134">Transmembrane beta strand</keyword>
<comment type="subcellular location">
    <subcellularLocation>
        <location evidence="1 7">Cell outer membrane</location>
        <topology evidence="1 7">Multi-pass membrane protein</topology>
    </subcellularLocation>
</comment>
<dbReference type="Gene3D" id="2.170.130.10">
    <property type="entry name" value="TonB-dependent receptor, plug domain"/>
    <property type="match status" value="1"/>
</dbReference>
<keyword evidence="8" id="KW-0732">Signal</keyword>
<evidence type="ECO:0000256" key="1">
    <source>
        <dbReference type="ARBA" id="ARBA00004571"/>
    </source>
</evidence>
<feature type="chain" id="PRO_5047545923" evidence="8">
    <location>
        <begin position="24"/>
        <end position="1035"/>
    </location>
</feature>
<dbReference type="InterPro" id="IPR037066">
    <property type="entry name" value="Plug_dom_sf"/>
</dbReference>
<keyword evidence="10" id="KW-0675">Receptor</keyword>
<comment type="similarity">
    <text evidence="7">Belongs to the TonB-dependent receptor family.</text>
</comment>
<gene>
    <name evidence="10" type="ORF">JL193_16465</name>
</gene>
<sequence>MKKIFFKMNLMFTFLLFSVAMFAQKQVTGKVTSADNQPLPGVSILVKGTTNGVSTDFDGNYTITKITDNAVLVFSYLGSKTKEVTVGDKTIINVVLQDDVSALSEIVVVGYGTKKKSEIISSVSTVSSAELAKASVPNLQSALSGRLSGVFSRQTSGEPGRDGANIQIRGFGNALIIVDGVQGRDYSDLDPNEIESISVLKDAASAAVYGNQGANGVVLVTTKRGKIGKPKFSLSTRYGLQEPHRMPQVLSTNQWQTLVTEYRANEALIRGNEVTAADLERRVYDYDTNWYDELLRAAPISQHNVNISGGTEKIKYFMSGGFLHQEGIWKTNSVSKDRFNVRSNIDVDLNDNLKVSLGFGGIINQVEYPGASSELIAARLRSAPFIPVKYPGFKEYASPTTTGGGNPVALADPNASGYSRRNERTYNINFITEYKVPFLDGLSLKGVVGYDTYDRNQKTWNTDIVYRSFAQDSGEFLLSNNASNADKATLSRGDGFNSTLTLQGFINYKQSFEGHNFDTSLIYERNQSEINSFNSTVGDFPSTVLDQFAGGLNTLNKFNTDYERKLVSEAIIGRLSYDYESKYLLNFNFRYDGAQHFAPGKKWGFFPSAAVGWVVSKEDFMESISNTLTQFKLKASWGKLGDLSSARNYYLNTGFNYYQSGFLYPGNALAFGDRVLFNPTETNEANPDFTWATSTTLNLGFEATLWENLFTVSAEYFVRNREGLPAQRNNDNAGALATVYNLNSDRTVGFDLSIGHDYKIGEFKYGITGNLSWARTKNIYNEDNGQYTNGRTRWRFDADGNWNNVRWGHEVIGRYQNQEEIDNAPIHRGVSSNAVILPGDLKYEDYNGDGFIDEQDQKPIGRGAYPELIFGANFNAEWRGFDFSMFWQGAARSEFNLGIFDYTAFSEGNLDVNTWEYFSDRWRKADYTDPNSAWIPGEQPAIRDFQTESINNLPSTFRNQDGKYIRLKNIELGYSIPKYVAKNLNITSLRLYVNATNALTFSENKFIDPEQREGGFNLGGYPQIRSFNLGLNLKF</sequence>
<dbReference type="Gene3D" id="2.40.170.20">
    <property type="entry name" value="TonB-dependent receptor, beta-barrel domain"/>
    <property type="match status" value="1"/>
</dbReference>
<evidence type="ECO:0000256" key="4">
    <source>
        <dbReference type="ARBA" id="ARBA00022692"/>
    </source>
</evidence>
<feature type="domain" description="TonB-dependent receptor plug" evidence="9">
    <location>
        <begin position="116"/>
        <end position="217"/>
    </location>
</feature>
<dbReference type="Pfam" id="PF07715">
    <property type="entry name" value="Plug"/>
    <property type="match status" value="1"/>
</dbReference>
<keyword evidence="6 7" id="KW-0998">Cell outer membrane</keyword>
<dbReference type="PROSITE" id="PS52016">
    <property type="entry name" value="TONB_DEPENDENT_REC_3"/>
    <property type="match status" value="1"/>
</dbReference>
<evidence type="ECO:0000259" key="9">
    <source>
        <dbReference type="Pfam" id="PF07715"/>
    </source>
</evidence>
<dbReference type="InterPro" id="IPR039426">
    <property type="entry name" value="TonB-dep_rcpt-like"/>
</dbReference>
<evidence type="ECO:0000256" key="8">
    <source>
        <dbReference type="SAM" id="SignalP"/>
    </source>
</evidence>
<evidence type="ECO:0000256" key="5">
    <source>
        <dbReference type="ARBA" id="ARBA00023136"/>
    </source>
</evidence>
<evidence type="ECO:0000256" key="7">
    <source>
        <dbReference type="PROSITE-ProRule" id="PRU01360"/>
    </source>
</evidence>
<evidence type="ECO:0000313" key="10">
    <source>
        <dbReference type="EMBL" id="QTD37636.1"/>
    </source>
</evidence>
<dbReference type="RefSeq" id="WP_207971801.1">
    <property type="nucleotide sequence ID" value="NZ_CP071795.1"/>
</dbReference>
<dbReference type="InterPro" id="IPR023997">
    <property type="entry name" value="TonB-dep_OMP_SusC/RagA_CS"/>
</dbReference>
<dbReference type="InterPro" id="IPR036942">
    <property type="entry name" value="Beta-barrel_TonB_sf"/>
</dbReference>
<dbReference type="SUPFAM" id="SSF56935">
    <property type="entry name" value="Porins"/>
    <property type="match status" value="1"/>
</dbReference>
<keyword evidence="11" id="KW-1185">Reference proteome</keyword>
<dbReference type="Proteomes" id="UP000663935">
    <property type="component" value="Chromosome"/>
</dbReference>
<evidence type="ECO:0000313" key="11">
    <source>
        <dbReference type="Proteomes" id="UP000663935"/>
    </source>
</evidence>
<name>A0ABX7SXD0_9FLAO</name>
<accession>A0ABX7SXD0</accession>
<evidence type="ECO:0000256" key="6">
    <source>
        <dbReference type="ARBA" id="ARBA00023237"/>
    </source>
</evidence>
<reference evidence="10 11" key="1">
    <citation type="submission" date="2021-03" db="EMBL/GenBank/DDBJ databases">
        <title>Complete genome of Polaribacter_sp.G4M1.</title>
        <authorList>
            <person name="Jeong S.W."/>
            <person name="Bae J.W."/>
        </authorList>
    </citation>
    <scope>NUCLEOTIDE SEQUENCE [LARGE SCALE GENOMIC DNA]</scope>
    <source>
        <strain evidence="10 11">G4M1</strain>
    </source>
</reference>
<evidence type="ECO:0000256" key="3">
    <source>
        <dbReference type="ARBA" id="ARBA00022452"/>
    </source>
</evidence>
<keyword evidence="2 7" id="KW-0813">Transport</keyword>
<dbReference type="SUPFAM" id="SSF49464">
    <property type="entry name" value="Carboxypeptidase regulatory domain-like"/>
    <property type="match status" value="1"/>
</dbReference>
<dbReference type="EMBL" id="CP071795">
    <property type="protein sequence ID" value="QTD37636.1"/>
    <property type="molecule type" value="Genomic_DNA"/>
</dbReference>
<feature type="signal peptide" evidence="8">
    <location>
        <begin position="1"/>
        <end position="23"/>
    </location>
</feature>
<dbReference type="Pfam" id="PF13715">
    <property type="entry name" value="CarbopepD_reg_2"/>
    <property type="match status" value="1"/>
</dbReference>
<dbReference type="NCBIfam" id="TIGR04057">
    <property type="entry name" value="SusC_RagA_signa"/>
    <property type="match status" value="1"/>
</dbReference>
<dbReference type="InterPro" id="IPR023996">
    <property type="entry name" value="TonB-dep_OMP_SusC/RagA"/>
</dbReference>
<dbReference type="InterPro" id="IPR008969">
    <property type="entry name" value="CarboxyPept-like_regulatory"/>
</dbReference>
<proteinExistence type="inferred from homology"/>
<evidence type="ECO:0000256" key="2">
    <source>
        <dbReference type="ARBA" id="ARBA00022448"/>
    </source>
</evidence>
<dbReference type="InterPro" id="IPR012910">
    <property type="entry name" value="Plug_dom"/>
</dbReference>
<protein>
    <submittedName>
        <fullName evidence="10">TonB-dependent receptor</fullName>
    </submittedName>
</protein>
<dbReference type="Gene3D" id="2.60.40.1120">
    <property type="entry name" value="Carboxypeptidase-like, regulatory domain"/>
    <property type="match status" value="1"/>
</dbReference>
<keyword evidence="5 7" id="KW-0472">Membrane</keyword>
<keyword evidence="4 7" id="KW-0812">Transmembrane</keyword>
<organism evidence="10 11">
    <name type="scientific">Polaribacter batillariae</name>
    <dbReference type="NCBI Taxonomy" id="2808900"/>
    <lineage>
        <taxon>Bacteria</taxon>
        <taxon>Pseudomonadati</taxon>
        <taxon>Bacteroidota</taxon>
        <taxon>Flavobacteriia</taxon>
        <taxon>Flavobacteriales</taxon>
        <taxon>Flavobacteriaceae</taxon>
    </lineage>
</organism>
<dbReference type="NCBIfam" id="TIGR04056">
    <property type="entry name" value="OMP_RagA_SusC"/>
    <property type="match status" value="1"/>
</dbReference>